<reference evidence="1" key="1">
    <citation type="submission" date="2017-06" db="EMBL/GenBank/DDBJ databases">
        <authorList>
            <person name="Assis F.L."/>
            <person name="Abrahao J.S."/>
            <person name="Silva L."/>
            <person name="Khalil J.B."/>
            <person name="Rodrigues R."/>
            <person name="Silva L.S."/>
            <person name="Boratto P."/>
            <person name="Andrade M."/>
            <person name="Kroon E.G."/>
            <person name="Ribeiro B."/>
            <person name="Bergier I."/>
            <person name="Seligmann H."/>
            <person name="Ghigo E."/>
            <person name="Colson P."/>
            <person name="Levasseur A."/>
            <person name="Raoult D."/>
            <person name="Scola B.L."/>
        </authorList>
    </citation>
    <scope>NUCLEOTIDE SEQUENCE</scope>
    <source>
        <strain evidence="1">Deep ocean</strain>
    </source>
</reference>
<dbReference type="RefSeq" id="YP_010781198.1">
    <property type="nucleotide sequence ID" value="NC_075038.1"/>
</dbReference>
<proteinExistence type="predicted"/>
<accession>A0A6N1NZD0</accession>
<dbReference type="KEGG" id="vg:80517889"/>
<evidence type="ECO:0000313" key="1">
    <source>
        <dbReference type="EMBL" id="QKU34561.1"/>
    </source>
</evidence>
<reference evidence="1" key="2">
    <citation type="journal article" date="2018" name="Nat. Commun.">
        <title>Tailed giant Tupanvirus possesses the most complete translational apparatus of the known virosphere.</title>
        <authorList>
            <person name="Abrahao J."/>
            <person name="Silva L."/>
            <person name="Silva L.S."/>
            <person name="Khalil J.Y.B."/>
            <person name="Rodrigues R."/>
            <person name="Arantes T."/>
            <person name="Assis F."/>
            <person name="Boratto P."/>
            <person name="Andrade M."/>
            <person name="Kroon E.G."/>
            <person name="Ribeiro B."/>
            <person name="Bergier I."/>
            <person name="Seligmann H."/>
            <person name="Ghigo E."/>
            <person name="Colson P."/>
            <person name="Levasseur A."/>
            <person name="Kroemer G."/>
            <person name="Raoult D."/>
            <person name="La Scola B."/>
        </authorList>
    </citation>
    <scope>NUCLEOTIDE SEQUENCE [LARGE SCALE GENOMIC DNA]</scope>
    <source>
        <strain evidence="1">Deep ocean</strain>
    </source>
</reference>
<name>A0A6N1NZD0_9VIRU</name>
<dbReference type="EMBL" id="MF405918">
    <property type="protein sequence ID" value="QKU34561.1"/>
    <property type="molecule type" value="Genomic_DNA"/>
</dbReference>
<organism evidence="1">
    <name type="scientific">Tupanvirus deep ocean</name>
    <dbReference type="NCBI Taxonomy" id="2126984"/>
    <lineage>
        <taxon>Viruses</taxon>
        <taxon>Varidnaviria</taxon>
        <taxon>Bamfordvirae</taxon>
        <taxon>Nucleocytoviricota</taxon>
        <taxon>Megaviricetes</taxon>
        <taxon>Imitervirales</taxon>
        <taxon>Mimiviridae</taxon>
        <taxon>Megamimivirinae</taxon>
        <taxon>Tupanvirus</taxon>
        <taxon>Tupanvirus altamarinense</taxon>
    </lineage>
</organism>
<sequence length="206" mass="24768">MVKYFIHCTYRDNFHKIMNQKILKTSKDMGYYDTQAKNDVVYLSFYNPENWNNKIIKSDIIDMSNGSIPRSLCILLNIRDVIKIYKYYFIAPYWDYGMSPHKISSKLHKLVQKSINITQLEINIINDKQMSKQCKYSLLKQDRLDMLFRFKGKENISIKKFIGDDPDYDNYEICFFDNIDFGNMKYITLDKFNNPHFQDMYKIIVK</sequence>
<dbReference type="GeneID" id="80517889"/>
<protein>
    <submittedName>
        <fullName evidence="1">Putative ORFan</fullName>
    </submittedName>
</protein>